<keyword evidence="2" id="KW-1185">Reference proteome</keyword>
<dbReference type="Proteomes" id="UP000325755">
    <property type="component" value="Chromosome"/>
</dbReference>
<name>A0A5Q0BKP2_9GAMM</name>
<dbReference type="KEGG" id="mmob:F6R98_08655"/>
<gene>
    <name evidence="1" type="ORF">F6R98_08655</name>
</gene>
<reference evidence="1 2" key="1">
    <citation type="submission" date="2019-09" db="EMBL/GenBank/DDBJ databases">
        <title>Ecophysiology of the spiral-shaped methanotroph Methylospira mobilis as revealed by the complete genome sequence.</title>
        <authorList>
            <person name="Oshkin I.Y."/>
            <person name="Dedysh S.N."/>
            <person name="Miroshnikov K."/>
            <person name="Danilova O.V."/>
            <person name="Hakobyan A."/>
            <person name="Liesack W."/>
        </authorList>
    </citation>
    <scope>NUCLEOTIDE SEQUENCE [LARGE SCALE GENOMIC DNA]</scope>
    <source>
        <strain evidence="1 2">Shm1</strain>
    </source>
</reference>
<protein>
    <submittedName>
        <fullName evidence="1">Uncharacterized protein</fullName>
    </submittedName>
</protein>
<sequence length="80" mass="8811">MDINKAKTLLTDADRDGSVKIHAGVWLLSQAAIVSEQQGWSEFDASYNKDFTTAPYWIVSDNGNEPVGVANANELQEVIR</sequence>
<proteinExistence type="predicted"/>
<dbReference type="InParanoid" id="A0A5Q0BKP2"/>
<dbReference type="EMBL" id="CP044205">
    <property type="protein sequence ID" value="QFY42687.1"/>
    <property type="molecule type" value="Genomic_DNA"/>
</dbReference>
<dbReference type="AlphaFoldDB" id="A0A5Q0BKP2"/>
<organism evidence="1 2">
    <name type="scientific">Candidatus Methylospira mobilis</name>
    <dbReference type="NCBI Taxonomy" id="1808979"/>
    <lineage>
        <taxon>Bacteria</taxon>
        <taxon>Pseudomonadati</taxon>
        <taxon>Pseudomonadota</taxon>
        <taxon>Gammaproteobacteria</taxon>
        <taxon>Methylococcales</taxon>
        <taxon>Methylococcaceae</taxon>
        <taxon>Candidatus Methylospira</taxon>
    </lineage>
</organism>
<accession>A0A5Q0BKP2</accession>
<evidence type="ECO:0000313" key="2">
    <source>
        <dbReference type="Proteomes" id="UP000325755"/>
    </source>
</evidence>
<dbReference type="RefSeq" id="WP_153248682.1">
    <property type="nucleotide sequence ID" value="NZ_CP044205.1"/>
</dbReference>
<evidence type="ECO:0000313" key="1">
    <source>
        <dbReference type="EMBL" id="QFY42687.1"/>
    </source>
</evidence>